<evidence type="ECO:0000256" key="4">
    <source>
        <dbReference type="SAM" id="MobiDB-lite"/>
    </source>
</evidence>
<evidence type="ECO:0000259" key="5">
    <source>
        <dbReference type="Pfam" id="PF02902"/>
    </source>
</evidence>
<accession>A0A2N9FNS4</accession>
<dbReference type="EMBL" id="OIVN01001029">
    <property type="protein sequence ID" value="SPC88912.1"/>
    <property type="molecule type" value="Genomic_DNA"/>
</dbReference>
<evidence type="ECO:0000256" key="2">
    <source>
        <dbReference type="ARBA" id="ARBA00022670"/>
    </source>
</evidence>
<dbReference type="SUPFAM" id="SSF54001">
    <property type="entry name" value="Cysteine proteinases"/>
    <property type="match status" value="1"/>
</dbReference>
<evidence type="ECO:0000313" key="6">
    <source>
        <dbReference type="EMBL" id="SPC88912.1"/>
    </source>
</evidence>
<comment type="similarity">
    <text evidence="1">Belongs to the peptidase C48 family.</text>
</comment>
<gene>
    <name evidence="6" type="ORF">FSB_LOCUS16794</name>
</gene>
<protein>
    <recommendedName>
        <fullName evidence="5">Ubiquitin-like protease family profile domain-containing protein</fullName>
    </recommendedName>
</protein>
<dbReference type="GO" id="GO:0008234">
    <property type="term" value="F:cysteine-type peptidase activity"/>
    <property type="evidence" value="ECO:0007669"/>
    <property type="project" value="InterPro"/>
</dbReference>
<dbReference type="Pfam" id="PF02902">
    <property type="entry name" value="Peptidase_C48"/>
    <property type="match status" value="1"/>
</dbReference>
<feature type="compositionally biased region" description="Polar residues" evidence="4">
    <location>
        <begin position="1"/>
        <end position="11"/>
    </location>
</feature>
<reference evidence="6" key="1">
    <citation type="submission" date="2018-02" db="EMBL/GenBank/DDBJ databases">
        <authorList>
            <person name="Cohen D.B."/>
            <person name="Kent A.D."/>
        </authorList>
    </citation>
    <scope>NUCLEOTIDE SEQUENCE</scope>
</reference>
<keyword evidence="3" id="KW-0378">Hydrolase</keyword>
<organism evidence="6">
    <name type="scientific">Fagus sylvatica</name>
    <name type="common">Beechnut</name>
    <dbReference type="NCBI Taxonomy" id="28930"/>
    <lineage>
        <taxon>Eukaryota</taxon>
        <taxon>Viridiplantae</taxon>
        <taxon>Streptophyta</taxon>
        <taxon>Embryophyta</taxon>
        <taxon>Tracheophyta</taxon>
        <taxon>Spermatophyta</taxon>
        <taxon>Magnoliopsida</taxon>
        <taxon>eudicotyledons</taxon>
        <taxon>Gunneridae</taxon>
        <taxon>Pentapetalae</taxon>
        <taxon>rosids</taxon>
        <taxon>fabids</taxon>
        <taxon>Fagales</taxon>
        <taxon>Fagaceae</taxon>
        <taxon>Fagus</taxon>
    </lineage>
</organism>
<sequence length="633" mass="70039">MDTDAALSTQALPGHADDASTHPHMKRGHPGSTNDNAMKSHKKKKKNVPKVSEKLWRTTKWKTLPSEAQAPFIDQAKKLAEVYKEKQRSEVPVEEIDVVRDLRSRCLRNSGPPVSDSGVFQDIEPLCKRHGFMGTELVTLGNIEAALAASDVVVDGGFKQKVVLFLLATVFCPTTSLNIPRTYLHVVKDIDRVSEYNWALFVFNKLRDAVLAFKYYSMSKFMMGFILYRCHCVQPLGLVCGQIKEWAKLNRLLKRLGGYSKAELIPDTVEHQDVVQQVQKKGKEIDVIDHGSNKEHRSSVENDANMGTHTNENNIILKELSEDVKSMKVALSTISEGVTTMRGEYQSLTKAIGNIISEGLNRMKSEILQGIAKGTIDLEGIAKGTIESVLKSVPKSVPKSSSDCDSMSERDKNLGAVINKMVDFLGCGTPNPAPEKPITVVQVVDSVDQTLVKGRRKKGAEEAVRRQPARKAVNLDANQPPHKLKSLSSREASSNMSEVIDYVASQLATREKARSGGEMRTWYLPTTFAVKALKDFMLHPKVTPTANFEDLNMTSWTLVIPPAVPIQSDGSGCGIYVIQFMRLPILSPHYQSVTATDADRLNIVLELVLDDSNQLKTEVIAKAESFRTANLIT</sequence>
<dbReference type="InterPro" id="IPR003653">
    <property type="entry name" value="Peptidase_C48_C"/>
</dbReference>
<evidence type="ECO:0000256" key="3">
    <source>
        <dbReference type="ARBA" id="ARBA00022801"/>
    </source>
</evidence>
<feature type="domain" description="Ubiquitin-like protease family profile" evidence="5">
    <location>
        <begin position="522"/>
        <end position="602"/>
    </location>
</feature>
<dbReference type="AlphaFoldDB" id="A0A2N9FNS4"/>
<feature type="compositionally biased region" description="Basic residues" evidence="4">
    <location>
        <begin position="39"/>
        <end position="48"/>
    </location>
</feature>
<proteinExistence type="inferred from homology"/>
<dbReference type="GO" id="GO:0006508">
    <property type="term" value="P:proteolysis"/>
    <property type="evidence" value="ECO:0007669"/>
    <property type="project" value="UniProtKB-KW"/>
</dbReference>
<name>A0A2N9FNS4_FAGSY</name>
<feature type="region of interest" description="Disordered" evidence="4">
    <location>
        <begin position="1"/>
        <end position="52"/>
    </location>
</feature>
<keyword evidence="2" id="KW-0645">Protease</keyword>
<dbReference type="InterPro" id="IPR038765">
    <property type="entry name" value="Papain-like_cys_pep_sf"/>
</dbReference>
<evidence type="ECO:0000256" key="1">
    <source>
        <dbReference type="ARBA" id="ARBA00005234"/>
    </source>
</evidence>